<reference evidence="1" key="1">
    <citation type="journal article" date="2015" name="Nature">
        <title>Complex archaea that bridge the gap between prokaryotes and eukaryotes.</title>
        <authorList>
            <person name="Spang A."/>
            <person name="Saw J.H."/>
            <person name="Jorgensen S.L."/>
            <person name="Zaremba-Niedzwiedzka K."/>
            <person name="Martijn J."/>
            <person name="Lind A.E."/>
            <person name="van Eijk R."/>
            <person name="Schleper C."/>
            <person name="Guy L."/>
            <person name="Ettema T.J."/>
        </authorList>
    </citation>
    <scope>NUCLEOTIDE SEQUENCE</scope>
</reference>
<sequence>MYPVIEEVETKGLFKQNLRSLSGSMYEADPCVLVEENPFYVECAKCGRYMSKSEIDYETYRKASFEWLETKLQEV</sequence>
<dbReference type="AlphaFoldDB" id="A0A0F9I350"/>
<organism evidence="1">
    <name type="scientific">marine sediment metagenome</name>
    <dbReference type="NCBI Taxonomy" id="412755"/>
    <lineage>
        <taxon>unclassified sequences</taxon>
        <taxon>metagenomes</taxon>
        <taxon>ecological metagenomes</taxon>
    </lineage>
</organism>
<gene>
    <name evidence="1" type="ORF">LCGC14_1926350</name>
</gene>
<comment type="caution">
    <text evidence="1">The sequence shown here is derived from an EMBL/GenBank/DDBJ whole genome shotgun (WGS) entry which is preliminary data.</text>
</comment>
<accession>A0A0F9I350</accession>
<name>A0A0F9I350_9ZZZZ</name>
<protein>
    <submittedName>
        <fullName evidence="1">Uncharacterized protein</fullName>
    </submittedName>
</protein>
<dbReference type="EMBL" id="LAZR01020610">
    <property type="protein sequence ID" value="KKL88280.1"/>
    <property type="molecule type" value="Genomic_DNA"/>
</dbReference>
<evidence type="ECO:0000313" key="1">
    <source>
        <dbReference type="EMBL" id="KKL88280.1"/>
    </source>
</evidence>
<proteinExistence type="predicted"/>
<feature type="non-terminal residue" evidence="1">
    <location>
        <position position="75"/>
    </location>
</feature>